<evidence type="ECO:0000256" key="1">
    <source>
        <dbReference type="SAM" id="SignalP"/>
    </source>
</evidence>
<dbReference type="AlphaFoldDB" id="A0A940WLS5"/>
<feature type="chain" id="PRO_5037603293" evidence="1">
    <location>
        <begin position="29"/>
        <end position="81"/>
    </location>
</feature>
<evidence type="ECO:0000313" key="2">
    <source>
        <dbReference type="EMBL" id="MBP2707836.1"/>
    </source>
</evidence>
<feature type="signal peptide" evidence="1">
    <location>
        <begin position="1"/>
        <end position="28"/>
    </location>
</feature>
<comment type="caution">
    <text evidence="2">The sequence shown here is derived from an EMBL/GenBank/DDBJ whole genome shotgun (WGS) entry which is preliminary data.</text>
</comment>
<dbReference type="EMBL" id="JAFCNB010000023">
    <property type="protein sequence ID" value="MBP2707836.1"/>
    <property type="molecule type" value="Genomic_DNA"/>
</dbReference>
<proteinExistence type="predicted"/>
<dbReference type="RefSeq" id="WP_210159098.1">
    <property type="nucleotide sequence ID" value="NZ_JAFCNB010000023.1"/>
</dbReference>
<accession>A0A940WLS5</accession>
<organism evidence="2 3">
    <name type="scientific">Microbispora oryzae</name>
    <dbReference type="NCBI Taxonomy" id="2806554"/>
    <lineage>
        <taxon>Bacteria</taxon>
        <taxon>Bacillati</taxon>
        <taxon>Actinomycetota</taxon>
        <taxon>Actinomycetes</taxon>
        <taxon>Streptosporangiales</taxon>
        <taxon>Streptosporangiaceae</taxon>
        <taxon>Microbispora</taxon>
    </lineage>
</organism>
<protein>
    <submittedName>
        <fullName evidence="2">Uncharacterized protein</fullName>
    </submittedName>
</protein>
<reference evidence="2" key="1">
    <citation type="submission" date="2021-02" db="EMBL/GenBank/DDBJ databases">
        <title>Draft genome sequence of Microbispora sp. RL4-1S isolated from rice leaves in Thailand.</title>
        <authorList>
            <person name="Muangham S."/>
            <person name="Duangmal K."/>
        </authorList>
    </citation>
    <scope>NUCLEOTIDE SEQUENCE</scope>
    <source>
        <strain evidence="2">RL4-1S</strain>
    </source>
</reference>
<evidence type="ECO:0000313" key="3">
    <source>
        <dbReference type="Proteomes" id="UP000674234"/>
    </source>
</evidence>
<keyword evidence="1" id="KW-0732">Signal</keyword>
<gene>
    <name evidence="2" type="ORF">JOL79_29060</name>
</gene>
<sequence length="81" mass="9095">MRHRLAALLLVATAVVAPAVTSAAPANASTLQMVYSNLPYDICISFGQSGYQNGRWNVWWCSTHQPQNGWNYTYDLWAYVN</sequence>
<name>A0A940WLS5_9ACTN</name>
<keyword evidence="3" id="KW-1185">Reference proteome</keyword>
<dbReference type="Proteomes" id="UP000674234">
    <property type="component" value="Unassembled WGS sequence"/>
</dbReference>